<proteinExistence type="predicted"/>
<dbReference type="InterPro" id="IPR026444">
    <property type="entry name" value="Secre_tail"/>
</dbReference>
<dbReference type="NCBIfam" id="TIGR04183">
    <property type="entry name" value="Por_Secre_tail"/>
    <property type="match status" value="1"/>
</dbReference>
<feature type="chain" id="PRO_5022814357" evidence="2">
    <location>
        <begin position="20"/>
        <end position="612"/>
    </location>
</feature>
<comment type="caution">
    <text evidence="4">The sequence shown here is derived from an EMBL/GenBank/DDBJ whole genome shotgun (WGS) entry which is preliminary data.</text>
</comment>
<evidence type="ECO:0000259" key="3">
    <source>
        <dbReference type="SMART" id="SM00754"/>
    </source>
</evidence>
<dbReference type="Proteomes" id="UP000321168">
    <property type="component" value="Unassembled WGS sequence"/>
</dbReference>
<name>A0A5C6V8D5_9FLAO</name>
<feature type="domain" description="CHRD" evidence="3">
    <location>
        <begin position="397"/>
        <end position="516"/>
    </location>
</feature>
<dbReference type="OrthoDB" id="571052at2"/>
<evidence type="ECO:0000313" key="5">
    <source>
        <dbReference type="Proteomes" id="UP000321168"/>
    </source>
</evidence>
<protein>
    <submittedName>
        <fullName evidence="4">CHRD domain-containing protein</fullName>
    </submittedName>
</protein>
<evidence type="ECO:0000313" key="4">
    <source>
        <dbReference type="EMBL" id="TXC81603.1"/>
    </source>
</evidence>
<dbReference type="InterPro" id="IPR010895">
    <property type="entry name" value="CHRD"/>
</dbReference>
<dbReference type="Pfam" id="PF18962">
    <property type="entry name" value="Por_Secre_tail"/>
    <property type="match status" value="1"/>
</dbReference>
<dbReference type="AlphaFoldDB" id="A0A5C6V8D5"/>
<accession>A0A5C6V8D5</accession>
<dbReference type="Pfam" id="PF07452">
    <property type="entry name" value="CHRD"/>
    <property type="match status" value="3"/>
</dbReference>
<reference evidence="4 5" key="1">
    <citation type="submission" date="2019-08" db="EMBL/GenBank/DDBJ databases">
        <title>Genome of Luteibaculum oceani JCM 18817.</title>
        <authorList>
            <person name="Bowman J.P."/>
        </authorList>
    </citation>
    <scope>NUCLEOTIDE SEQUENCE [LARGE SCALE GENOMIC DNA]</scope>
    <source>
        <strain evidence="4 5">JCM 18817</strain>
    </source>
</reference>
<feature type="signal peptide" evidence="2">
    <location>
        <begin position="1"/>
        <end position="19"/>
    </location>
</feature>
<evidence type="ECO:0000256" key="1">
    <source>
        <dbReference type="ARBA" id="ARBA00022729"/>
    </source>
</evidence>
<dbReference type="RefSeq" id="WP_147013469.1">
    <property type="nucleotide sequence ID" value="NZ_VORB01000003.1"/>
</dbReference>
<organism evidence="4 5">
    <name type="scientific">Luteibaculum oceani</name>
    <dbReference type="NCBI Taxonomy" id="1294296"/>
    <lineage>
        <taxon>Bacteria</taxon>
        <taxon>Pseudomonadati</taxon>
        <taxon>Bacteroidota</taxon>
        <taxon>Flavobacteriia</taxon>
        <taxon>Flavobacteriales</taxon>
        <taxon>Luteibaculaceae</taxon>
        <taxon>Luteibaculum</taxon>
    </lineage>
</organism>
<dbReference type="SMART" id="SM00754">
    <property type="entry name" value="CHRD"/>
    <property type="match status" value="3"/>
</dbReference>
<gene>
    <name evidence="4" type="ORF">FRX97_03525</name>
</gene>
<keyword evidence="1 2" id="KW-0732">Signal</keyword>
<keyword evidence="5" id="KW-1185">Reference proteome</keyword>
<sequence length="612" mass="65583">MKKLLLAFSLLLGTTTAFADHLSERLLFTARLDGENNTTVTNPDANGIASLFLNKNRDSLFVTIATGNLGGAITGAHIHEGMPGVDGGVVFNLTPFVNQNMIKTVITGGDLDSLMEGLFTEAYYINIHTENPIATGTARGQIKLERDFGFYTNLDTAQEIPSPMGSAALGSGNFIIDQNDDSIRVAIITTGLTGDIQGAHLHFAAAGENGPVLVNLSSLIKGGTRIYGKVAVPDSLKGGKLKNYIKDGLIYANIHTTMNAAGEIRGQALVSSDLYLDSRLDQAQLETPQTVQTDVQAAGHGYIASDFASFRYYFVYEEENLSSQTPIFSFVRGGQIVKSLQAQDGVIAGSWTSEDVTQPLTEDLIRGLLYGEVSLRISTTLNPTGELQGTLIRALREGYAYELNTEQEVPSPMVTKTPMGAGMVSIDSRRSNAHVMLAFDSLSGPATGGHLHLGVPGETGPVLFALPVIDNAAYTFWTADAGFTAANELQFRRDSVYVNIHTMANMSGEIRGNADRDYRNNQSTTSISSFSKDLDVAISPNPFADFINIEINGSQQAEKAVIQDLSGKVVLTTELSTNGVKSQIITTDIKPGVYILSLYKNGSVLAASKIVK</sequence>
<dbReference type="EMBL" id="VORB01000003">
    <property type="protein sequence ID" value="TXC81603.1"/>
    <property type="molecule type" value="Genomic_DNA"/>
</dbReference>
<evidence type="ECO:0000256" key="2">
    <source>
        <dbReference type="SAM" id="SignalP"/>
    </source>
</evidence>
<feature type="domain" description="CHRD" evidence="3">
    <location>
        <begin position="148"/>
        <end position="270"/>
    </location>
</feature>
<feature type="domain" description="CHRD" evidence="3">
    <location>
        <begin position="26"/>
        <end position="144"/>
    </location>
</feature>